<dbReference type="Proteomes" id="UP001597459">
    <property type="component" value="Unassembled WGS sequence"/>
</dbReference>
<evidence type="ECO:0000256" key="1">
    <source>
        <dbReference type="SAM" id="MobiDB-lite"/>
    </source>
</evidence>
<dbReference type="EMBL" id="JBHULX010000033">
    <property type="protein sequence ID" value="MFD2592298.1"/>
    <property type="molecule type" value="Genomic_DNA"/>
</dbReference>
<accession>A0ABW5NDQ6</accession>
<evidence type="ECO:0000313" key="3">
    <source>
        <dbReference type="Proteomes" id="UP001597459"/>
    </source>
</evidence>
<proteinExistence type="predicted"/>
<sequence>MRTYKNITFREGIELSFSEFKDKYKLHLSGMTEEEKKEAHKVATNKNAKLSASSTKSNKVNT</sequence>
<evidence type="ECO:0000313" key="2">
    <source>
        <dbReference type="EMBL" id="MFD2592298.1"/>
    </source>
</evidence>
<gene>
    <name evidence="2" type="ORF">ACFSTE_15780</name>
</gene>
<comment type="caution">
    <text evidence="2">The sequence shown here is derived from an EMBL/GenBank/DDBJ whole genome shotgun (WGS) entry which is preliminary data.</text>
</comment>
<name>A0ABW5NDQ6_9FLAO</name>
<feature type="compositionally biased region" description="Polar residues" evidence="1">
    <location>
        <begin position="44"/>
        <end position="62"/>
    </location>
</feature>
<feature type="region of interest" description="Disordered" evidence="1">
    <location>
        <begin position="36"/>
        <end position="62"/>
    </location>
</feature>
<organism evidence="2 3">
    <name type="scientific">Aquimarina hainanensis</name>
    <dbReference type="NCBI Taxonomy" id="1578017"/>
    <lineage>
        <taxon>Bacteria</taxon>
        <taxon>Pseudomonadati</taxon>
        <taxon>Bacteroidota</taxon>
        <taxon>Flavobacteriia</taxon>
        <taxon>Flavobacteriales</taxon>
        <taxon>Flavobacteriaceae</taxon>
        <taxon>Aquimarina</taxon>
    </lineage>
</organism>
<keyword evidence="3" id="KW-1185">Reference proteome</keyword>
<dbReference type="RefSeq" id="WP_378256708.1">
    <property type="nucleotide sequence ID" value="NZ_JBHSJV010000001.1"/>
</dbReference>
<protein>
    <submittedName>
        <fullName evidence="2">Uncharacterized protein</fullName>
    </submittedName>
</protein>
<reference evidence="3" key="1">
    <citation type="journal article" date="2019" name="Int. J. Syst. Evol. Microbiol.">
        <title>The Global Catalogue of Microorganisms (GCM) 10K type strain sequencing project: providing services to taxonomists for standard genome sequencing and annotation.</title>
        <authorList>
            <consortium name="The Broad Institute Genomics Platform"/>
            <consortium name="The Broad Institute Genome Sequencing Center for Infectious Disease"/>
            <person name="Wu L."/>
            <person name="Ma J."/>
        </authorList>
    </citation>
    <scope>NUCLEOTIDE SEQUENCE [LARGE SCALE GENOMIC DNA]</scope>
    <source>
        <strain evidence="3">KCTC 42423</strain>
    </source>
</reference>